<dbReference type="SMR" id="A0A1S3Y2N5"/>
<protein>
    <submittedName>
        <fullName evidence="1">Uncharacterized protein isoform X1</fullName>
    </submittedName>
</protein>
<proteinExistence type="predicted"/>
<sequence length="243" mass="27666">MSKHLEYIIKSRVPSLQSLINQIMIELEIELSPHRNHIITAPGIKSKTLTLRFYSEYVVSNSMTRVWDPGWQGCMYFSIFLSDFALVVATSSIFNLFDNYLEKNKQNKKRKKMELFVFSYQCMIFAMDICLCRLKDFYMHSIPTGGSVLAYIRPIFGGGRVDSNVPNSNLEDKVLFEEGSIVVNKANTIRTFGPNLLNKTDPVRTIGPGPKLRESPRIKHPNRLLGSYICDPGGCARQAFIVE</sequence>
<dbReference type="PaxDb" id="4097-A0A1S3Y2N5"/>
<evidence type="ECO:0000313" key="1">
    <source>
        <dbReference type="RefSeq" id="XP_016446391.1"/>
    </source>
</evidence>
<dbReference type="RefSeq" id="XP_016446391.1">
    <property type="nucleotide sequence ID" value="XM_016590905.1"/>
</dbReference>
<reference evidence="1" key="1">
    <citation type="submission" date="2025-08" db="UniProtKB">
        <authorList>
            <consortium name="RefSeq"/>
        </authorList>
    </citation>
    <scope>IDENTIFICATION</scope>
</reference>
<dbReference type="KEGG" id="nta:107771523"/>
<name>A0A1S3Y2N5_TOBAC</name>
<accession>A0A1S3Y2N5</accession>
<dbReference type="AlphaFoldDB" id="A0A1S3Y2N5"/>
<gene>
    <name evidence="1" type="primary">LOC107771523</name>
</gene>
<organism evidence="1">
    <name type="scientific">Nicotiana tabacum</name>
    <name type="common">Common tobacco</name>
    <dbReference type="NCBI Taxonomy" id="4097"/>
    <lineage>
        <taxon>Eukaryota</taxon>
        <taxon>Viridiplantae</taxon>
        <taxon>Streptophyta</taxon>
        <taxon>Embryophyta</taxon>
        <taxon>Tracheophyta</taxon>
        <taxon>Spermatophyta</taxon>
        <taxon>Magnoliopsida</taxon>
        <taxon>eudicotyledons</taxon>
        <taxon>Gunneridae</taxon>
        <taxon>Pentapetalae</taxon>
        <taxon>asterids</taxon>
        <taxon>lamiids</taxon>
        <taxon>Solanales</taxon>
        <taxon>Solanaceae</taxon>
        <taxon>Nicotianoideae</taxon>
        <taxon>Nicotianeae</taxon>
        <taxon>Nicotiana</taxon>
    </lineage>
</organism>
<dbReference type="STRING" id="4097.A0A1S3Y2N5"/>